<protein>
    <recommendedName>
        <fullName evidence="4">DUF2812 domain-containing protein</fullName>
    </recommendedName>
</protein>
<proteinExistence type="predicted"/>
<keyword evidence="1" id="KW-0812">Transmembrane</keyword>
<reference evidence="2 3" key="1">
    <citation type="submission" date="2017-09" db="EMBL/GenBank/DDBJ databases">
        <title>Streptomyces genome completion.</title>
        <authorList>
            <person name="Lee N."/>
            <person name="Cho B.-K."/>
        </authorList>
    </citation>
    <scope>NUCLEOTIDE SEQUENCE [LARGE SCALE GENOMIC DNA]</scope>
    <source>
        <strain evidence="2 3">ATCC 14899</strain>
    </source>
</reference>
<sequence length="230" mass="25677">MPQGRVEALVQELSAYAKEAARPVEEEFGPVEELAAQLAARGSTGTADEPEAEADTWVWTADAFKDLRLLDHFGAQGWEVERLDRLGRFVCRRDRQAPMRWAYRRETVGHRHREEFAERLAPEGWEPCGAWGPFVYYKRPEAVVMGPEAQLAEPPAPPRRRVYIAPWLYAWVALCLLGLVAVVWRGALGIDMSNPSTLAGALTGLLVGGSLALWLWKSAQRAQQGDKNAQ</sequence>
<dbReference type="Proteomes" id="UP000325763">
    <property type="component" value="Chromosome"/>
</dbReference>
<organism evidence="2 3">
    <name type="scientific">Streptomyces nodosus</name>
    <dbReference type="NCBI Taxonomy" id="40318"/>
    <lineage>
        <taxon>Bacteria</taxon>
        <taxon>Bacillati</taxon>
        <taxon>Actinomycetota</taxon>
        <taxon>Actinomycetes</taxon>
        <taxon>Kitasatosporales</taxon>
        <taxon>Streptomycetaceae</taxon>
        <taxon>Streptomyces</taxon>
    </lineage>
</organism>
<accession>A0A5P2WG85</accession>
<gene>
    <name evidence="2" type="ORF">CP978_19390</name>
</gene>
<feature type="transmembrane region" description="Helical" evidence="1">
    <location>
        <begin position="198"/>
        <end position="216"/>
    </location>
</feature>
<evidence type="ECO:0000313" key="2">
    <source>
        <dbReference type="EMBL" id="QEV43366.1"/>
    </source>
</evidence>
<keyword evidence="1" id="KW-0472">Membrane</keyword>
<evidence type="ECO:0000313" key="3">
    <source>
        <dbReference type="Proteomes" id="UP000325763"/>
    </source>
</evidence>
<dbReference type="KEGG" id="snq:CP978_19390"/>
<dbReference type="EMBL" id="CP023747">
    <property type="protein sequence ID" value="QEV43366.1"/>
    <property type="molecule type" value="Genomic_DNA"/>
</dbReference>
<evidence type="ECO:0008006" key="4">
    <source>
        <dbReference type="Google" id="ProtNLM"/>
    </source>
</evidence>
<feature type="transmembrane region" description="Helical" evidence="1">
    <location>
        <begin position="167"/>
        <end position="186"/>
    </location>
</feature>
<name>A0A5P2WG85_9ACTN</name>
<dbReference type="AlphaFoldDB" id="A0A5P2WG85"/>
<evidence type="ECO:0000256" key="1">
    <source>
        <dbReference type="SAM" id="Phobius"/>
    </source>
</evidence>
<keyword evidence="1" id="KW-1133">Transmembrane helix</keyword>